<name>A0A5J5GFX4_9RHOB</name>
<organism evidence="3 4">
    <name type="scientific">Histidinibacterium aquaticum</name>
    <dbReference type="NCBI Taxonomy" id="2613962"/>
    <lineage>
        <taxon>Bacteria</taxon>
        <taxon>Pseudomonadati</taxon>
        <taxon>Pseudomonadota</taxon>
        <taxon>Alphaproteobacteria</taxon>
        <taxon>Rhodobacterales</taxon>
        <taxon>Paracoccaceae</taxon>
        <taxon>Histidinibacterium</taxon>
    </lineage>
</organism>
<reference evidence="3 4" key="1">
    <citation type="submission" date="2019-09" db="EMBL/GenBank/DDBJ databases">
        <authorList>
            <person name="Park J.-S."/>
            <person name="Choi H.-J."/>
        </authorList>
    </citation>
    <scope>NUCLEOTIDE SEQUENCE [LARGE SCALE GENOMIC DNA]</scope>
    <source>
        <strain evidence="3 4">176SS1-4</strain>
    </source>
</reference>
<evidence type="ECO:0000313" key="4">
    <source>
        <dbReference type="Proteomes" id="UP000326554"/>
    </source>
</evidence>
<keyword evidence="4" id="KW-1185">Reference proteome</keyword>
<dbReference type="PROSITE" id="PS51257">
    <property type="entry name" value="PROKAR_LIPOPROTEIN"/>
    <property type="match status" value="1"/>
</dbReference>
<dbReference type="AlphaFoldDB" id="A0A5J5GFX4"/>
<accession>A0A5J5GFX4</accession>
<gene>
    <name evidence="3" type="ORF">F3S47_15085</name>
</gene>
<comment type="caution">
    <text evidence="3">The sequence shown here is derived from an EMBL/GenBank/DDBJ whole genome shotgun (WGS) entry which is preliminary data.</text>
</comment>
<dbReference type="RefSeq" id="WP_150446104.1">
    <property type="nucleotide sequence ID" value="NZ_VYQE01000004.1"/>
</dbReference>
<evidence type="ECO:0000259" key="2">
    <source>
        <dbReference type="Pfam" id="PF03724"/>
    </source>
</evidence>
<protein>
    <submittedName>
        <fullName evidence="3">META domain-containing protein</fullName>
    </submittedName>
</protein>
<dbReference type="InterPro" id="IPR005184">
    <property type="entry name" value="DUF306_Meta_HslJ"/>
</dbReference>
<sequence length="130" mass="13471">MTRLLPLIVLLLLSACGRGGPVPPRESWALVSIGGVPYPAPATLGLGTDRYAGRGPCNAYSGQLAREVARLAFGVPETGEAACPALAAERTYLAYLTDVRAQDVTEGGSTLILTTGSGVELRFRPLTSGV</sequence>
<dbReference type="Proteomes" id="UP000326554">
    <property type="component" value="Unassembled WGS sequence"/>
</dbReference>
<dbReference type="Gene3D" id="2.40.128.270">
    <property type="match status" value="1"/>
</dbReference>
<feature type="chain" id="PRO_5023856816" evidence="1">
    <location>
        <begin position="20"/>
        <end position="130"/>
    </location>
</feature>
<evidence type="ECO:0000313" key="3">
    <source>
        <dbReference type="EMBL" id="KAA9007085.1"/>
    </source>
</evidence>
<feature type="domain" description="DUF306" evidence="2">
    <location>
        <begin position="26"/>
        <end position="123"/>
    </location>
</feature>
<dbReference type="InterPro" id="IPR038670">
    <property type="entry name" value="HslJ-like_sf"/>
</dbReference>
<dbReference type="Pfam" id="PF03724">
    <property type="entry name" value="META"/>
    <property type="match status" value="1"/>
</dbReference>
<keyword evidence="1" id="KW-0732">Signal</keyword>
<dbReference type="EMBL" id="VYQE01000004">
    <property type="protein sequence ID" value="KAA9007085.1"/>
    <property type="molecule type" value="Genomic_DNA"/>
</dbReference>
<proteinExistence type="predicted"/>
<feature type="signal peptide" evidence="1">
    <location>
        <begin position="1"/>
        <end position="19"/>
    </location>
</feature>
<evidence type="ECO:0000256" key="1">
    <source>
        <dbReference type="SAM" id="SignalP"/>
    </source>
</evidence>